<dbReference type="GeneID" id="27907611"/>
<evidence type="ECO:0000259" key="3">
    <source>
        <dbReference type="PROSITE" id="PS00028"/>
    </source>
</evidence>
<dbReference type="EMBL" id="KB456266">
    <property type="protein sequence ID" value="EMF11146.1"/>
    <property type="molecule type" value="Genomic_DNA"/>
</dbReference>
<keyword evidence="1" id="KW-0479">Metal-binding</keyword>
<organism evidence="4 5">
    <name type="scientific">Sphaerulina musiva (strain SO2202)</name>
    <name type="common">Poplar stem canker fungus</name>
    <name type="synonym">Septoria musiva</name>
    <dbReference type="NCBI Taxonomy" id="692275"/>
    <lineage>
        <taxon>Eukaryota</taxon>
        <taxon>Fungi</taxon>
        <taxon>Dikarya</taxon>
        <taxon>Ascomycota</taxon>
        <taxon>Pezizomycotina</taxon>
        <taxon>Dothideomycetes</taxon>
        <taxon>Dothideomycetidae</taxon>
        <taxon>Mycosphaerellales</taxon>
        <taxon>Mycosphaerellaceae</taxon>
        <taxon>Sphaerulina</taxon>
    </lineage>
</organism>
<gene>
    <name evidence="4" type="ORF">SEPMUDRAFT_88424</name>
</gene>
<dbReference type="PANTHER" id="PTHR47251">
    <property type="entry name" value="FINGER DOMAIN PROTEIN, PUTATIVE (AFU_ORTHOLOGUE AFUA_3G04180)-RELATED"/>
    <property type="match status" value="1"/>
</dbReference>
<dbReference type="GO" id="GO:0003676">
    <property type="term" value="F:nucleic acid binding"/>
    <property type="evidence" value="ECO:0007669"/>
    <property type="project" value="InterPro"/>
</dbReference>
<name>M3CDQ9_SPHMS</name>
<evidence type="ECO:0000256" key="1">
    <source>
        <dbReference type="ARBA" id="ARBA00022771"/>
    </source>
</evidence>
<dbReference type="HOGENOM" id="CLU_1267587_0_0_1"/>
<dbReference type="SUPFAM" id="SSF57667">
    <property type="entry name" value="beta-beta-alpha zinc fingers"/>
    <property type="match status" value="1"/>
</dbReference>
<evidence type="ECO:0000256" key="2">
    <source>
        <dbReference type="SAM" id="MobiDB-lite"/>
    </source>
</evidence>
<reference evidence="4 5" key="1">
    <citation type="journal article" date="2012" name="PLoS Pathog.">
        <title>Diverse lifestyles and strategies of plant pathogenesis encoded in the genomes of eighteen Dothideomycetes fungi.</title>
        <authorList>
            <person name="Ohm R.A."/>
            <person name="Feau N."/>
            <person name="Henrissat B."/>
            <person name="Schoch C.L."/>
            <person name="Horwitz B.A."/>
            <person name="Barry K.W."/>
            <person name="Condon B.J."/>
            <person name="Copeland A.C."/>
            <person name="Dhillon B."/>
            <person name="Glaser F."/>
            <person name="Hesse C.N."/>
            <person name="Kosti I."/>
            <person name="LaButti K."/>
            <person name="Lindquist E.A."/>
            <person name="Lucas S."/>
            <person name="Salamov A.A."/>
            <person name="Bradshaw R.E."/>
            <person name="Ciuffetti L."/>
            <person name="Hamelin R.C."/>
            <person name="Kema G.H.J."/>
            <person name="Lawrence C."/>
            <person name="Scott J.A."/>
            <person name="Spatafora J.W."/>
            <person name="Turgeon B.G."/>
            <person name="de Wit P.J.G.M."/>
            <person name="Zhong S."/>
            <person name="Goodwin S.B."/>
            <person name="Grigoriev I.V."/>
        </authorList>
    </citation>
    <scope>NUCLEOTIDE SEQUENCE [LARGE SCALE GENOMIC DNA]</scope>
    <source>
        <strain evidence="4 5">SO2202</strain>
    </source>
</reference>
<feature type="compositionally biased region" description="Polar residues" evidence="2">
    <location>
        <begin position="111"/>
        <end position="120"/>
    </location>
</feature>
<dbReference type="AlphaFoldDB" id="M3CDQ9"/>
<dbReference type="PROSITE" id="PS00028">
    <property type="entry name" value="ZINC_FINGER_C2H2_1"/>
    <property type="match status" value="1"/>
</dbReference>
<dbReference type="RefSeq" id="XP_016759267.1">
    <property type="nucleotide sequence ID" value="XM_016910474.1"/>
</dbReference>
<dbReference type="Proteomes" id="UP000016931">
    <property type="component" value="Unassembled WGS sequence"/>
</dbReference>
<dbReference type="InterPro" id="IPR013087">
    <property type="entry name" value="Znf_C2H2_type"/>
</dbReference>
<keyword evidence="1" id="KW-0863">Zinc-finger</keyword>
<keyword evidence="5" id="KW-1185">Reference proteome</keyword>
<feature type="domain" description="C2H2-type" evidence="3">
    <location>
        <begin position="25"/>
        <end position="47"/>
    </location>
</feature>
<dbReference type="GO" id="GO:0008270">
    <property type="term" value="F:zinc ion binding"/>
    <property type="evidence" value="ECO:0007669"/>
    <property type="project" value="UniProtKB-KW"/>
</dbReference>
<proteinExistence type="predicted"/>
<evidence type="ECO:0000313" key="4">
    <source>
        <dbReference type="EMBL" id="EMF11146.1"/>
    </source>
</evidence>
<evidence type="ECO:0000313" key="5">
    <source>
        <dbReference type="Proteomes" id="UP000016931"/>
    </source>
</evidence>
<feature type="region of interest" description="Disordered" evidence="2">
    <location>
        <begin position="57"/>
        <end position="169"/>
    </location>
</feature>
<dbReference type="PANTHER" id="PTHR47251:SF1">
    <property type="entry name" value="FINGER DOMAIN PROTEIN, PUTATIVE (AFU_ORTHOLOGUE AFUA_3G04180)-RELATED"/>
    <property type="match status" value="1"/>
</dbReference>
<dbReference type="OrthoDB" id="4822at2759"/>
<sequence length="218" mass="24102">MAPRGHTLPEAATESAREARKAFFCELCQKGYARMPEFEAHENSYDHQHRKRLKEMRNLTKDPSAAARQRAAEEKANAESGLKSVALGTITNNSTKGAAEGGGKKKPVFKSTLQSQNQTIVPGVGKKGEEHASSSAFPLLDGLADATSDDPKKKEFDPWDFPNGTPVPSREEIDRFLKETSEFLKNDSTHQRRKAREIEKVLKDHEAVFGHDASLSQA</sequence>
<accession>M3CDQ9</accession>
<protein>
    <recommendedName>
        <fullName evidence="3">C2H2-type domain-containing protein</fullName>
    </recommendedName>
</protein>
<dbReference type="SMART" id="SM00451">
    <property type="entry name" value="ZnF_U1"/>
    <property type="match status" value="1"/>
</dbReference>
<dbReference type="InterPro" id="IPR036236">
    <property type="entry name" value="Znf_C2H2_sf"/>
</dbReference>
<dbReference type="InterPro" id="IPR003604">
    <property type="entry name" value="Matrin/U1-like-C_Znf_C2H2"/>
</dbReference>
<dbReference type="STRING" id="692275.M3CDQ9"/>
<keyword evidence="1" id="KW-0862">Zinc</keyword>
<dbReference type="eggNOG" id="ENOG502SA7U">
    <property type="taxonomic scope" value="Eukaryota"/>
</dbReference>